<feature type="compositionally biased region" description="Basic and acidic residues" evidence="1">
    <location>
        <begin position="98"/>
        <end position="110"/>
    </location>
</feature>
<feature type="compositionally biased region" description="Polar residues" evidence="1">
    <location>
        <begin position="87"/>
        <end position="97"/>
    </location>
</feature>
<evidence type="ECO:0000256" key="1">
    <source>
        <dbReference type="SAM" id="MobiDB-lite"/>
    </source>
</evidence>
<feature type="compositionally biased region" description="Acidic residues" evidence="1">
    <location>
        <begin position="491"/>
        <end position="500"/>
    </location>
</feature>
<dbReference type="Proteomes" id="UP000195880">
    <property type="component" value="Chromosome"/>
</dbReference>
<reference evidence="2 3" key="1">
    <citation type="submission" date="2017-05" db="EMBL/GenBank/DDBJ databases">
        <title>Streptomyces alboflavus Genome sequencing and assembly.</title>
        <authorList>
            <person name="Wang Y."/>
            <person name="Du B."/>
            <person name="Ding Y."/>
            <person name="Liu H."/>
            <person name="Hou Q."/>
            <person name="Liu K."/>
            <person name="Wang C."/>
            <person name="Yao L."/>
        </authorList>
    </citation>
    <scope>NUCLEOTIDE SEQUENCE [LARGE SCALE GENOMIC DNA]</scope>
    <source>
        <strain evidence="2 3">MDJK44</strain>
    </source>
</reference>
<protein>
    <submittedName>
        <fullName evidence="2">Uncharacterized protein</fullName>
    </submittedName>
</protein>
<dbReference type="KEGG" id="salf:SMD44_04142"/>
<proteinExistence type="predicted"/>
<name>A0A1Z1WED3_9ACTN</name>
<feature type="region of interest" description="Disordered" evidence="1">
    <location>
        <begin position="483"/>
        <end position="516"/>
    </location>
</feature>
<dbReference type="AlphaFoldDB" id="A0A1Z1WED3"/>
<evidence type="ECO:0000313" key="3">
    <source>
        <dbReference type="Proteomes" id="UP000195880"/>
    </source>
</evidence>
<evidence type="ECO:0000313" key="2">
    <source>
        <dbReference type="EMBL" id="ARX84690.1"/>
    </source>
</evidence>
<organism evidence="2 3">
    <name type="scientific">Streptomyces alboflavus</name>
    <dbReference type="NCBI Taxonomy" id="67267"/>
    <lineage>
        <taxon>Bacteria</taxon>
        <taxon>Bacillati</taxon>
        <taxon>Actinomycetota</taxon>
        <taxon>Actinomycetes</taxon>
        <taxon>Kitasatosporales</taxon>
        <taxon>Streptomycetaceae</taxon>
        <taxon>Streptomyces</taxon>
    </lineage>
</organism>
<dbReference type="RefSeq" id="WP_087884849.1">
    <property type="nucleotide sequence ID" value="NZ_CP021748.1"/>
</dbReference>
<dbReference type="EMBL" id="CP021748">
    <property type="protein sequence ID" value="ARX84690.1"/>
    <property type="molecule type" value="Genomic_DNA"/>
</dbReference>
<sequence length="516" mass="56248">MGILNFIRSLGDTAKEVARGVADAIGGLPKAAVDIYSARQETKRLEIHDRRLRDFARDEREHAAAATGKGGPSPSPSSQVDLLPPHSTVTVPPNQWSEEQREHERRLQQEAARLAERHARLTDELARGRIELKAGLRREQSDREHHQRKDERSHGAQVDYELNQALADAAHHREHTPFALVYPHQVSAQITAETRNGTLPALITAPFFRASDPHARIDPVNAEFDSHLREALRELPGPKLMAGVPGLFRRPLNRHETDLYLIRQVLAAHPVVLVHGEITEGWRTRVDIVAWNLYGEASAAATLPEVPRRLGTFDALSPLVPAAVRLSLPFPALPTEAGRERHAVQAQIATVAAGVAAVIAEWFHVAAGHDPQLHARLDGSLDPLPRAAALGTAAMLDVSVDRGLKAETDALIQQAATYQEVGLDEPALITARRALHLPTPGTRAERQTYLDRVRGLLPVLDSLKLGTEAAGLRASAEGIAAEENRRRLLGEDDSDGDDDDVRGRSGAPGRGKGEDG</sequence>
<feature type="region of interest" description="Disordered" evidence="1">
    <location>
        <begin position="58"/>
        <end position="110"/>
    </location>
</feature>
<keyword evidence="3" id="KW-1185">Reference proteome</keyword>
<feature type="region of interest" description="Disordered" evidence="1">
    <location>
        <begin position="136"/>
        <end position="156"/>
    </location>
</feature>
<feature type="compositionally biased region" description="Basic and acidic residues" evidence="1">
    <location>
        <begin position="136"/>
        <end position="154"/>
    </location>
</feature>
<gene>
    <name evidence="2" type="ORF">SMD44_04142</name>
</gene>
<accession>A0A1Z1WED3</accession>